<sequence length="165" mass="17988">MPGIADSSARFQNAAEDALGAAGRVFTDRRSRPTPMLSRYWLRGRRREAGRRAADAQHVYVDRYTRMETAVVLWLIVASIADLGLTLLHLEQGGTEANPIMDWFLTHGGTAAFIGAKLALTAVPTGFLLLHARFRGTRPALLGLALMYAALLGYHAVAAWDRLGA</sequence>
<evidence type="ECO:0000313" key="4">
    <source>
        <dbReference type="Proteomes" id="UP000320390"/>
    </source>
</evidence>
<evidence type="ECO:0000259" key="2">
    <source>
        <dbReference type="Pfam" id="PF18902"/>
    </source>
</evidence>
<keyword evidence="1" id="KW-0812">Transmembrane</keyword>
<dbReference type="Proteomes" id="UP000320390">
    <property type="component" value="Chromosome"/>
</dbReference>
<feature type="transmembrane region" description="Helical" evidence="1">
    <location>
        <begin position="110"/>
        <end position="129"/>
    </location>
</feature>
<feature type="transmembrane region" description="Helical" evidence="1">
    <location>
        <begin position="141"/>
        <end position="160"/>
    </location>
</feature>
<feature type="transmembrane region" description="Helical" evidence="1">
    <location>
        <begin position="71"/>
        <end position="90"/>
    </location>
</feature>
<dbReference type="AlphaFoldDB" id="A0A518EMH0"/>
<organism evidence="3 4">
    <name type="scientific">Saltatorellus ferox</name>
    <dbReference type="NCBI Taxonomy" id="2528018"/>
    <lineage>
        <taxon>Bacteria</taxon>
        <taxon>Pseudomonadati</taxon>
        <taxon>Planctomycetota</taxon>
        <taxon>Planctomycetia</taxon>
        <taxon>Planctomycetia incertae sedis</taxon>
        <taxon>Saltatorellus</taxon>
    </lineage>
</organism>
<protein>
    <recommendedName>
        <fullName evidence="2">DUF5658 domain-containing protein</fullName>
    </recommendedName>
</protein>
<reference evidence="3 4" key="1">
    <citation type="submission" date="2019-02" db="EMBL/GenBank/DDBJ databases">
        <title>Deep-cultivation of Planctomycetes and their phenomic and genomic characterization uncovers novel biology.</title>
        <authorList>
            <person name="Wiegand S."/>
            <person name="Jogler M."/>
            <person name="Boedeker C."/>
            <person name="Pinto D."/>
            <person name="Vollmers J."/>
            <person name="Rivas-Marin E."/>
            <person name="Kohn T."/>
            <person name="Peeters S.H."/>
            <person name="Heuer A."/>
            <person name="Rast P."/>
            <person name="Oberbeckmann S."/>
            <person name="Bunk B."/>
            <person name="Jeske O."/>
            <person name="Meyerdierks A."/>
            <person name="Storesund J.E."/>
            <person name="Kallscheuer N."/>
            <person name="Luecker S."/>
            <person name="Lage O.M."/>
            <person name="Pohl T."/>
            <person name="Merkel B.J."/>
            <person name="Hornburger P."/>
            <person name="Mueller R.-W."/>
            <person name="Bruemmer F."/>
            <person name="Labrenz M."/>
            <person name="Spormann A.M."/>
            <person name="Op den Camp H."/>
            <person name="Overmann J."/>
            <person name="Amann R."/>
            <person name="Jetten M.S.M."/>
            <person name="Mascher T."/>
            <person name="Medema M.H."/>
            <person name="Devos D.P."/>
            <person name="Kaster A.-K."/>
            <person name="Ovreas L."/>
            <person name="Rohde M."/>
            <person name="Galperin M.Y."/>
            <person name="Jogler C."/>
        </authorList>
    </citation>
    <scope>NUCLEOTIDE SEQUENCE [LARGE SCALE GENOMIC DNA]</scope>
    <source>
        <strain evidence="3 4">Poly30</strain>
    </source>
</reference>
<dbReference type="Pfam" id="PF18902">
    <property type="entry name" value="DUF5658"/>
    <property type="match status" value="1"/>
</dbReference>
<dbReference type="InterPro" id="IPR043717">
    <property type="entry name" value="DUF5658"/>
</dbReference>
<keyword evidence="1" id="KW-1133">Transmembrane helix</keyword>
<gene>
    <name evidence="3" type="ORF">Poly30_07760</name>
</gene>
<feature type="domain" description="DUF5658" evidence="2">
    <location>
        <begin position="74"/>
        <end position="157"/>
    </location>
</feature>
<accession>A0A518EMH0</accession>
<evidence type="ECO:0000256" key="1">
    <source>
        <dbReference type="SAM" id="Phobius"/>
    </source>
</evidence>
<evidence type="ECO:0000313" key="3">
    <source>
        <dbReference type="EMBL" id="QDV05280.1"/>
    </source>
</evidence>
<keyword evidence="1" id="KW-0472">Membrane</keyword>
<proteinExistence type="predicted"/>
<dbReference type="EMBL" id="CP036434">
    <property type="protein sequence ID" value="QDV05280.1"/>
    <property type="molecule type" value="Genomic_DNA"/>
</dbReference>
<dbReference type="OrthoDB" id="5769138at2"/>
<dbReference type="RefSeq" id="WP_145194695.1">
    <property type="nucleotide sequence ID" value="NZ_CP036434.1"/>
</dbReference>
<name>A0A518EMH0_9BACT</name>
<keyword evidence="4" id="KW-1185">Reference proteome</keyword>